<dbReference type="RefSeq" id="WP_034649154.1">
    <property type="nucleotide sequence ID" value="NZ_BCVB01000001.1"/>
</dbReference>
<proteinExistence type="predicted"/>
<reference evidence="3 4" key="1">
    <citation type="journal article" date="2015" name="Genome Announc.">
        <title>Complete genome sequences for 35 biothreat assay-relevant bacillus species.</title>
        <authorList>
            <person name="Johnson S.L."/>
            <person name="Daligault H.E."/>
            <person name="Davenport K.W."/>
            <person name="Jaissle J."/>
            <person name="Frey K.G."/>
            <person name="Ladner J.T."/>
            <person name="Broomall S.M."/>
            <person name="Bishop-Lilly K.A."/>
            <person name="Bruce D.C."/>
            <person name="Gibbons H.S."/>
            <person name="Coyne S.R."/>
            <person name="Lo C.C."/>
            <person name="Meincke L."/>
            <person name="Munk A.C."/>
            <person name="Koroleva G.I."/>
            <person name="Rosenzweig C.N."/>
            <person name="Palacios G.F."/>
            <person name="Redden C.L."/>
            <person name="Minogue T.D."/>
            <person name="Chain P.S."/>
        </authorList>
    </citation>
    <scope>NUCLEOTIDE SEQUENCE [LARGE SCALE GENOMIC DNA]</scope>
    <source>
        <strain evidence="4">ATCC 14581 / DSM 32 / JCM 2506 / NBRC 15308 / NCIMB 9376 / NCTC 10342 / NRRL B-14308 / VKM B-512</strain>
    </source>
</reference>
<dbReference type="AlphaFoldDB" id="A0A0B6AVE5"/>
<dbReference type="Proteomes" id="UP000031829">
    <property type="component" value="Chromosome"/>
</dbReference>
<dbReference type="Pfam" id="PF17774">
    <property type="entry name" value="YlmH_RBD"/>
    <property type="match status" value="1"/>
</dbReference>
<dbReference type="Pfam" id="PF01479">
    <property type="entry name" value="S4"/>
    <property type="match status" value="1"/>
</dbReference>
<feature type="domain" description="RNA-binding S4" evidence="2">
    <location>
        <begin position="181"/>
        <end position="243"/>
    </location>
</feature>
<evidence type="ECO:0000259" key="2">
    <source>
        <dbReference type="SMART" id="SM00363"/>
    </source>
</evidence>
<dbReference type="InterPro" id="IPR036986">
    <property type="entry name" value="S4_RNA-bd_sf"/>
</dbReference>
<evidence type="ECO:0000256" key="1">
    <source>
        <dbReference type="PROSITE-ProRule" id="PRU00182"/>
    </source>
</evidence>
<dbReference type="SMART" id="SM00363">
    <property type="entry name" value="S4"/>
    <property type="match status" value="1"/>
</dbReference>
<dbReference type="GeneID" id="93644658"/>
<accession>A0A0B6AVE5</accession>
<gene>
    <name evidence="3" type="ORF">BG04_1182</name>
</gene>
<sequence>MSIYEHFRQEEHGFIDQVLQWKEDVLHQYSPKLTDFLDPREQHIVTAIVGTEGEVQVSFDGGQPFAERKRALLYPDYYVPESEDFQLHMYELNYPKKFVKIEHPQVLGSAMSLGLRRSKFGDILVAGDDIQLVVAEEISSYIEMNLTSIGKAKVSLSSIQREQLHVVKEELVEHVYTVSSMRLDVLLSTIHNLSRQKVQPFIANGAVKVNFKVIEQPSFECHEGDILSLRGHGRSRIVSLEGKTKKEKWRIVVGKQK</sequence>
<dbReference type="PANTHER" id="PTHR13633">
    <property type="entry name" value="MITOCHONDRIAL TRANSCRIPTION RESCUE FACTOR 1"/>
    <property type="match status" value="1"/>
</dbReference>
<dbReference type="SUPFAM" id="SSF55174">
    <property type="entry name" value="Alpha-L RNA-binding motif"/>
    <property type="match status" value="1"/>
</dbReference>
<dbReference type="InterPro" id="IPR002942">
    <property type="entry name" value="S4_RNA-bd"/>
</dbReference>
<organism evidence="3 4">
    <name type="scientific">Priestia megaterium (strain ATCC 14581 / DSM 32 / CCUG 1817 / JCM 2506 / NBRC 15308 / NCIMB 9376 / NCTC 10342 / NRRL B-14308 / VKM B-512 / Ford 19)</name>
    <name type="common">Bacillus megaterium</name>
    <dbReference type="NCBI Taxonomy" id="1348623"/>
    <lineage>
        <taxon>Bacteria</taxon>
        <taxon>Bacillati</taxon>
        <taxon>Bacillota</taxon>
        <taxon>Bacilli</taxon>
        <taxon>Bacillales</taxon>
        <taxon>Bacillaceae</taxon>
        <taxon>Priestia</taxon>
    </lineage>
</organism>
<dbReference type="KEGG" id="bmeg:BG04_1182"/>
<dbReference type="PROSITE" id="PS50889">
    <property type="entry name" value="S4"/>
    <property type="match status" value="1"/>
</dbReference>
<evidence type="ECO:0000313" key="3">
    <source>
        <dbReference type="EMBL" id="AJI24658.1"/>
    </source>
</evidence>
<dbReference type="EMBL" id="CP009920">
    <property type="protein sequence ID" value="AJI24658.1"/>
    <property type="molecule type" value="Genomic_DNA"/>
</dbReference>
<evidence type="ECO:0000313" key="4">
    <source>
        <dbReference type="Proteomes" id="UP000031829"/>
    </source>
</evidence>
<dbReference type="InterPro" id="IPR012677">
    <property type="entry name" value="Nucleotide-bd_a/b_plait_sf"/>
</dbReference>
<protein>
    <submittedName>
        <fullName evidence="3">S4 domain protein</fullName>
    </submittedName>
</protein>
<dbReference type="GO" id="GO:0003723">
    <property type="term" value="F:RNA binding"/>
    <property type="evidence" value="ECO:0007669"/>
    <property type="project" value="UniProtKB-KW"/>
</dbReference>
<dbReference type="InterPro" id="IPR040591">
    <property type="entry name" value="RqcP2_RBD"/>
</dbReference>
<dbReference type="Gene3D" id="3.10.290.10">
    <property type="entry name" value="RNA-binding S4 domain"/>
    <property type="match status" value="1"/>
</dbReference>
<dbReference type="Gene3D" id="3.30.70.330">
    <property type="match status" value="1"/>
</dbReference>
<dbReference type="Gene3D" id="3.30.1370.160">
    <property type="match status" value="1"/>
</dbReference>
<dbReference type="CDD" id="cd00165">
    <property type="entry name" value="S4"/>
    <property type="match status" value="1"/>
</dbReference>
<dbReference type="HOGENOM" id="CLU_075687_2_0_9"/>
<dbReference type="PANTHER" id="PTHR13633:SF3">
    <property type="entry name" value="MITOCHONDRIAL TRANSCRIPTION RESCUE FACTOR 1"/>
    <property type="match status" value="1"/>
</dbReference>
<keyword evidence="1" id="KW-0694">RNA-binding</keyword>
<name>A0A0B6AVE5_PRIM2</name>